<organism evidence="1 2">
    <name type="scientific">Lasiodiplodia mahajangana</name>
    <dbReference type="NCBI Taxonomy" id="1108764"/>
    <lineage>
        <taxon>Eukaryota</taxon>
        <taxon>Fungi</taxon>
        <taxon>Dikarya</taxon>
        <taxon>Ascomycota</taxon>
        <taxon>Pezizomycotina</taxon>
        <taxon>Dothideomycetes</taxon>
        <taxon>Dothideomycetes incertae sedis</taxon>
        <taxon>Botryosphaeriales</taxon>
        <taxon>Botryosphaeriaceae</taxon>
        <taxon>Lasiodiplodia</taxon>
    </lineage>
</organism>
<gene>
    <name evidence="1" type="ORF">O1611_g62</name>
</gene>
<dbReference type="EMBL" id="JAPUUL010000004">
    <property type="protein sequence ID" value="KAJ8133572.1"/>
    <property type="molecule type" value="Genomic_DNA"/>
</dbReference>
<comment type="caution">
    <text evidence="1">The sequence shown here is derived from an EMBL/GenBank/DDBJ whole genome shotgun (WGS) entry which is preliminary data.</text>
</comment>
<keyword evidence="2" id="KW-1185">Reference proteome</keyword>
<reference evidence="1" key="1">
    <citation type="submission" date="2022-12" db="EMBL/GenBank/DDBJ databases">
        <title>Genome Sequence of Lasiodiplodia mahajangana.</title>
        <authorList>
            <person name="Buettner E."/>
        </authorList>
    </citation>
    <scope>NUCLEOTIDE SEQUENCE</scope>
    <source>
        <strain evidence="1">VT137</strain>
    </source>
</reference>
<protein>
    <submittedName>
        <fullName evidence="1">Uncharacterized protein</fullName>
    </submittedName>
</protein>
<evidence type="ECO:0000313" key="1">
    <source>
        <dbReference type="EMBL" id="KAJ8133572.1"/>
    </source>
</evidence>
<sequence length="931" mass="104761">MSTDVKKSPRNMDNSPPPESLWLETYDRCLQKLPPKDVSKILQVTSYEELKDAVSSNNQNLMNSTLPRMITKIEPFLSSIRQFFSCIDTFVSSNPQIAALIWGSIRFLFELTGRVSNALKEIADGLVELSTQMPHFEAYRNMFGKAARLNRALPQEHFKLVKVTHGAKSGATTDADMAEILMNVVLKNYGEHFQAARAQIAKAARFVDVEAVACNMELDGLRFEQVMSVLNRSDVNESDPKPAVKFPCHQIPYSRNLTFFARSQELDLCYTTLIGQSVQDPNLRWLALHGDGGVGKTSIALEFLHRNMDAFDIIAWFHADKIFKLEQDFKELSSNLGLHKEGADSKADELEVLSFLSNTTRGWIMVFDNVEHDFLIQDHVPKTGSGSILLTSRDPELQYGTGMPGCRVASFSQEDSAQFLLQSLPRSNISDPLEQAATEVLLKDLGGLPLGIRQIGNFIRESGSSIQECVALLADKAEEQEILSDESGLSRVPYSSSISKTWQASVSQLDRTSLSILSTLAFFDPDGIQSQFTKGIQQITAKCRDLFPDAASSVVWLRSVRHLLRRGLIEQMQSGRMVRIHRLVQRITLLGMSNEERQRYFDIALEVIEKDHPQSQDTGAHGKQTLSPYTLYRDSNTVRSRNSRYLLEKGHMEKALVLARCAEQQVQGNGAEADLQRGALYNTYGVVALQHGNHGEAETWFRRTKLLRERHMSNTHVLVIRAQDVIDELTQMRKAIDENETLPIRDRSAVDDFLAEAHLFLGNYDTAWMHLQRSISMTRDSVPLESQGSGYYYFIQGNIRCGQGRFAEAFQYHSLGLEVRKKVLGDHIQTAGSCFRVGDLHAKLGNLPQAIQILLEAKRMYGSLSLVGNYARGGMARVSWRLAKVYADLGKQEESLRAEEDAMRLFREVNHVQMKVPSTDDFEALVPPLDR</sequence>
<proteinExistence type="predicted"/>
<accession>A0ACC2K219</accession>
<evidence type="ECO:0000313" key="2">
    <source>
        <dbReference type="Proteomes" id="UP001153332"/>
    </source>
</evidence>
<name>A0ACC2K219_9PEZI</name>
<dbReference type="Proteomes" id="UP001153332">
    <property type="component" value="Unassembled WGS sequence"/>
</dbReference>